<feature type="domain" description="Glycoside hydrolase family 65 C-terminal" evidence="7">
    <location>
        <begin position="711"/>
        <end position="762"/>
    </location>
</feature>
<dbReference type="PIRSF" id="PIRSF036289">
    <property type="entry name" value="Glycosyl_hydrolase_malt_phosph"/>
    <property type="match status" value="1"/>
</dbReference>
<dbReference type="GO" id="GO:0030246">
    <property type="term" value="F:carbohydrate binding"/>
    <property type="evidence" value="ECO:0007669"/>
    <property type="project" value="InterPro"/>
</dbReference>
<comment type="similarity">
    <text evidence="1">Belongs to the glycosyl hydrolase 65 family.</text>
</comment>
<evidence type="ECO:0000256" key="2">
    <source>
        <dbReference type="ARBA" id="ARBA00022676"/>
    </source>
</evidence>
<dbReference type="GO" id="GO:0005975">
    <property type="term" value="P:carbohydrate metabolic process"/>
    <property type="evidence" value="ECO:0007669"/>
    <property type="project" value="InterPro"/>
</dbReference>
<name>A0A212KGI7_9FIRM</name>
<organism evidence="9">
    <name type="scientific">uncultured Eubacteriales bacterium</name>
    <dbReference type="NCBI Taxonomy" id="172733"/>
    <lineage>
        <taxon>Bacteria</taxon>
        <taxon>Bacillati</taxon>
        <taxon>Bacillota</taxon>
        <taxon>Clostridia</taxon>
        <taxon>Eubacteriales</taxon>
        <taxon>environmental samples</taxon>
    </lineage>
</organism>
<evidence type="ECO:0000256" key="3">
    <source>
        <dbReference type="ARBA" id="ARBA00022679"/>
    </source>
</evidence>
<dbReference type="GO" id="GO:0004553">
    <property type="term" value="F:hydrolase activity, hydrolyzing O-glycosyl compounds"/>
    <property type="evidence" value="ECO:0007669"/>
    <property type="project" value="TreeGrafter"/>
</dbReference>
<dbReference type="Gene3D" id="1.50.10.10">
    <property type="match status" value="1"/>
</dbReference>
<dbReference type="EMBL" id="FLUN01000001">
    <property type="protein sequence ID" value="SBW10757.1"/>
    <property type="molecule type" value="Genomic_DNA"/>
</dbReference>
<keyword evidence="3" id="KW-0808">Transferase</keyword>
<keyword evidence="2" id="KW-0328">Glycosyltransferase</keyword>
<evidence type="ECO:0000256" key="4">
    <source>
        <dbReference type="PIRSR" id="PIRSR036289-50"/>
    </source>
</evidence>
<evidence type="ECO:0000259" key="8">
    <source>
        <dbReference type="Pfam" id="PF03636"/>
    </source>
</evidence>
<gene>
    <name evidence="9" type="ORF">KL86CLO1_13042</name>
</gene>
<feature type="binding site" evidence="5">
    <location>
        <begin position="358"/>
        <end position="359"/>
    </location>
    <ligand>
        <name>substrate</name>
    </ligand>
</feature>
<evidence type="ECO:0000259" key="6">
    <source>
        <dbReference type="Pfam" id="PF03632"/>
    </source>
</evidence>
<dbReference type="InterPro" id="IPR005195">
    <property type="entry name" value="Glyco_hydro_65_M"/>
</dbReference>
<evidence type="ECO:0008006" key="10">
    <source>
        <dbReference type="Google" id="ProtNLM"/>
    </source>
</evidence>
<feature type="domain" description="Glycoside hydrolase family 65 N-terminal" evidence="8">
    <location>
        <begin position="20"/>
        <end position="257"/>
    </location>
</feature>
<dbReference type="AlphaFoldDB" id="A0A212KGI7"/>
<dbReference type="Gene3D" id="2.70.98.40">
    <property type="entry name" value="Glycoside hydrolase, family 65, N-terminal domain"/>
    <property type="match status" value="1"/>
</dbReference>
<reference evidence="9" key="1">
    <citation type="submission" date="2016-04" db="EMBL/GenBank/DDBJ databases">
        <authorList>
            <person name="Evans L.H."/>
            <person name="Alamgir A."/>
            <person name="Owens N."/>
            <person name="Weber N.D."/>
            <person name="Virtaneva K."/>
            <person name="Barbian K."/>
            <person name="Babar A."/>
            <person name="Rosenke K."/>
        </authorList>
    </citation>
    <scope>NUCLEOTIDE SEQUENCE</scope>
    <source>
        <strain evidence="9">86</strain>
    </source>
</reference>
<dbReference type="Pfam" id="PF03633">
    <property type="entry name" value="Glyco_hydro_65C"/>
    <property type="match status" value="1"/>
</dbReference>
<protein>
    <recommendedName>
        <fullName evidence="10">Kojibiose phosphorylase</fullName>
    </recommendedName>
</protein>
<dbReference type="InterPro" id="IPR012341">
    <property type="entry name" value="6hp_glycosidase-like_sf"/>
</dbReference>
<dbReference type="PANTHER" id="PTHR11051:SF8">
    <property type="entry name" value="PROTEIN-GLUCOSYLGALACTOSYLHYDROXYLYSINE GLUCOSIDASE"/>
    <property type="match status" value="1"/>
</dbReference>
<dbReference type="SUPFAM" id="SSF48208">
    <property type="entry name" value="Six-hairpin glycosidases"/>
    <property type="match status" value="1"/>
</dbReference>
<dbReference type="Pfam" id="PF03636">
    <property type="entry name" value="Glyco_hydro_65N"/>
    <property type="match status" value="1"/>
</dbReference>
<dbReference type="InterPro" id="IPR011013">
    <property type="entry name" value="Gal_mutarotase_sf_dom"/>
</dbReference>
<evidence type="ECO:0000256" key="5">
    <source>
        <dbReference type="PIRSR" id="PIRSR036289-51"/>
    </source>
</evidence>
<dbReference type="SUPFAM" id="SSF74650">
    <property type="entry name" value="Galactose mutarotase-like"/>
    <property type="match status" value="1"/>
</dbReference>
<dbReference type="InterPro" id="IPR008928">
    <property type="entry name" value="6-hairpin_glycosidase_sf"/>
</dbReference>
<feature type="active site" description="Proton donor" evidence="4">
    <location>
        <position position="501"/>
    </location>
</feature>
<sequence length="779" mass="88934">MTAQDGALTANMASGWILEEQTFHPEFMAKYEAIFSQGNGYLGQRAALDEQYEGQTRNLFVSGTFDRFHDSEVSELPNLPDVTNIGLRIAGQNFSMLIGQVETYSQKLNLYNGETTRQVCWVSPQGATLKMTWRRTVSMSDVHLLDSQVILTTDKSVEVVITSGIDGRVTNSGTQHTVEGHARVYDGSIMEYPCRTLNSGIQVMIHASHRLLVDGVEESIPMKIVTSRRYLGGEYTLRLEAGQTLVLEKLASVYTGRDMEYRELRAQEANERVFIDSLERFRGVIGNSYADVLEASSKVWTRFWERHDVQLDSEDTRDQVAIRFAIYHLNIMTNHRDSRMGIGAKGLSGEGYKGHSFWDTEIFIFPFFLFTWPEVGKNLLEYRYWTLSGARALAQKRGYQGAMYPWESAWIDDGDVTPDNLGVDLVTGKILPCETGEIEHHVTADIAFAVHQYYNATGDMEFLERCGFEILLETARFWSSRVEWNKNENRYEIRHVIGPDEYQVDVNNNAYTNYLAARNMELGLRALDRLDQNPELRQRLDAKIGLAGLRERLRERLDRMYLPQPDPESGIVPQFDGYMDQRQLDLTCYRNAQSVGEILKDYNFQMLRNFQVAKQADVVQLMFLREELFPGDLRRKNYLYYEPRTLHDSSLSKAVHSILASDLGMMEEAYEMFRGAAETDLGPEPDSSEGGIHSANMGGIWQAAVMGFGGMRVINHTLRIVPHLPRAWKRLNYRFCWQGNPLEVTVTQEQVRVFNGGPPIVVETIRGPMELSAQRETVF</sequence>
<dbReference type="PANTHER" id="PTHR11051">
    <property type="entry name" value="GLYCOSYL HYDROLASE-RELATED"/>
    <property type="match status" value="1"/>
</dbReference>
<dbReference type="Gene3D" id="2.60.420.10">
    <property type="entry name" value="Maltose phosphorylase, domain 3"/>
    <property type="match status" value="1"/>
</dbReference>
<evidence type="ECO:0000259" key="7">
    <source>
        <dbReference type="Pfam" id="PF03633"/>
    </source>
</evidence>
<dbReference type="InterPro" id="IPR037018">
    <property type="entry name" value="GH65_N"/>
</dbReference>
<feature type="domain" description="Glycoside hydrolase family 65 central catalytic" evidence="6">
    <location>
        <begin position="323"/>
        <end position="702"/>
    </location>
</feature>
<accession>A0A212KGI7</accession>
<dbReference type="GO" id="GO:0016757">
    <property type="term" value="F:glycosyltransferase activity"/>
    <property type="evidence" value="ECO:0007669"/>
    <property type="project" value="UniProtKB-KW"/>
</dbReference>
<evidence type="ECO:0000313" key="9">
    <source>
        <dbReference type="EMBL" id="SBW10757.1"/>
    </source>
</evidence>
<evidence type="ECO:0000256" key="1">
    <source>
        <dbReference type="ARBA" id="ARBA00006768"/>
    </source>
</evidence>
<dbReference type="InterPro" id="IPR017045">
    <property type="entry name" value="Malt_Pase/Glycosyl_Hdrlase"/>
</dbReference>
<dbReference type="InterPro" id="IPR005196">
    <property type="entry name" value="Glyco_hydro_65_N"/>
</dbReference>
<feature type="binding site" evidence="5">
    <location>
        <begin position="614"/>
        <end position="615"/>
    </location>
    <ligand>
        <name>substrate</name>
    </ligand>
</feature>
<dbReference type="Pfam" id="PF03632">
    <property type="entry name" value="Glyco_hydro_65m"/>
    <property type="match status" value="1"/>
</dbReference>
<proteinExistence type="inferred from homology"/>
<dbReference type="InterPro" id="IPR005194">
    <property type="entry name" value="Glyco_hydro_65_C"/>
</dbReference>